<dbReference type="InterPro" id="IPR012934">
    <property type="entry name" value="Znf_AD"/>
</dbReference>
<keyword evidence="7" id="KW-0804">Transcription</keyword>
<dbReference type="GO" id="GO:0000978">
    <property type="term" value="F:RNA polymerase II cis-regulatory region sequence-specific DNA binding"/>
    <property type="evidence" value="ECO:0007669"/>
    <property type="project" value="TreeGrafter"/>
</dbReference>
<evidence type="ECO:0000256" key="11">
    <source>
        <dbReference type="PROSITE-ProRule" id="PRU01263"/>
    </source>
</evidence>
<evidence type="ECO:0000313" key="14">
    <source>
        <dbReference type="EMBL" id="VVC98261.1"/>
    </source>
</evidence>
<dbReference type="SMART" id="SM00868">
    <property type="entry name" value="zf-AD"/>
    <property type="match status" value="1"/>
</dbReference>
<dbReference type="InterPro" id="IPR013087">
    <property type="entry name" value="Znf_C2H2_type"/>
</dbReference>
<feature type="domain" description="ZAD" evidence="13">
    <location>
        <begin position="5"/>
        <end position="77"/>
    </location>
</feature>
<dbReference type="Gene3D" id="3.30.160.60">
    <property type="entry name" value="Classic Zinc Finger"/>
    <property type="match status" value="2"/>
</dbReference>
<keyword evidence="4 10" id="KW-0863">Zinc-finger</keyword>
<evidence type="ECO:0000256" key="3">
    <source>
        <dbReference type="ARBA" id="ARBA00022737"/>
    </source>
</evidence>
<dbReference type="Pfam" id="PF07776">
    <property type="entry name" value="zf-AD"/>
    <property type="match status" value="1"/>
</dbReference>
<gene>
    <name evidence="14" type="ORF">LSINAPIS_LOCUS9371</name>
</gene>
<evidence type="ECO:0000256" key="8">
    <source>
        <dbReference type="ARBA" id="ARBA00023242"/>
    </source>
</evidence>
<reference evidence="14 15" key="1">
    <citation type="submission" date="2017-07" db="EMBL/GenBank/DDBJ databases">
        <authorList>
            <person name="Talla V."/>
            <person name="Backstrom N."/>
        </authorList>
    </citation>
    <scope>NUCLEOTIDE SEQUENCE [LARGE SCALE GENOMIC DNA]</scope>
</reference>
<dbReference type="EMBL" id="FZQP02003445">
    <property type="protein sequence ID" value="VVC98261.1"/>
    <property type="molecule type" value="Genomic_DNA"/>
</dbReference>
<feature type="domain" description="C2H2-type" evidence="12">
    <location>
        <begin position="160"/>
        <end position="187"/>
    </location>
</feature>
<dbReference type="GO" id="GO:0000981">
    <property type="term" value="F:DNA-binding transcription factor activity, RNA polymerase II-specific"/>
    <property type="evidence" value="ECO:0007669"/>
    <property type="project" value="TreeGrafter"/>
</dbReference>
<evidence type="ECO:0000256" key="9">
    <source>
        <dbReference type="ARBA" id="ARBA00038474"/>
    </source>
</evidence>
<feature type="binding site" evidence="11">
    <location>
        <position position="50"/>
    </location>
    <ligand>
        <name>Zn(2+)</name>
        <dbReference type="ChEBI" id="CHEBI:29105"/>
    </ligand>
</feature>
<feature type="domain" description="C2H2-type" evidence="12">
    <location>
        <begin position="188"/>
        <end position="214"/>
    </location>
</feature>
<comment type="similarity">
    <text evidence="9">Belongs to the sal C2H2-type zinc-finger protein family.</text>
</comment>
<evidence type="ECO:0008006" key="16">
    <source>
        <dbReference type="Google" id="ProtNLM"/>
    </source>
</evidence>
<evidence type="ECO:0000256" key="6">
    <source>
        <dbReference type="ARBA" id="ARBA00023015"/>
    </source>
</evidence>
<evidence type="ECO:0000256" key="5">
    <source>
        <dbReference type="ARBA" id="ARBA00022833"/>
    </source>
</evidence>
<dbReference type="GO" id="GO:0005634">
    <property type="term" value="C:nucleus"/>
    <property type="evidence" value="ECO:0007669"/>
    <property type="project" value="UniProtKB-SubCell"/>
</dbReference>
<protein>
    <recommendedName>
        <fullName evidence="16">ZAD domain-containing protein</fullName>
    </recommendedName>
</protein>
<dbReference type="PANTHER" id="PTHR23233">
    <property type="entry name" value="SAL-LIKE PROTEIN"/>
    <property type="match status" value="1"/>
</dbReference>
<evidence type="ECO:0000256" key="10">
    <source>
        <dbReference type="PROSITE-ProRule" id="PRU00042"/>
    </source>
</evidence>
<organism evidence="14 15">
    <name type="scientific">Leptidea sinapis</name>
    <dbReference type="NCBI Taxonomy" id="189913"/>
    <lineage>
        <taxon>Eukaryota</taxon>
        <taxon>Metazoa</taxon>
        <taxon>Ecdysozoa</taxon>
        <taxon>Arthropoda</taxon>
        <taxon>Hexapoda</taxon>
        <taxon>Insecta</taxon>
        <taxon>Pterygota</taxon>
        <taxon>Neoptera</taxon>
        <taxon>Endopterygota</taxon>
        <taxon>Lepidoptera</taxon>
        <taxon>Glossata</taxon>
        <taxon>Ditrysia</taxon>
        <taxon>Papilionoidea</taxon>
        <taxon>Pieridae</taxon>
        <taxon>Dismorphiinae</taxon>
        <taxon>Leptidea</taxon>
    </lineage>
</organism>
<evidence type="ECO:0000256" key="7">
    <source>
        <dbReference type="ARBA" id="ARBA00023163"/>
    </source>
</evidence>
<dbReference type="SUPFAM" id="SSF57667">
    <property type="entry name" value="beta-beta-alpha zinc fingers"/>
    <property type="match status" value="1"/>
</dbReference>
<keyword evidence="3" id="KW-0677">Repeat</keyword>
<evidence type="ECO:0000259" key="13">
    <source>
        <dbReference type="PROSITE" id="PS51915"/>
    </source>
</evidence>
<evidence type="ECO:0000256" key="2">
    <source>
        <dbReference type="ARBA" id="ARBA00022723"/>
    </source>
</evidence>
<dbReference type="Proteomes" id="UP000324832">
    <property type="component" value="Unassembled WGS sequence"/>
</dbReference>
<evidence type="ECO:0000313" key="15">
    <source>
        <dbReference type="Proteomes" id="UP000324832"/>
    </source>
</evidence>
<dbReference type="PANTHER" id="PTHR23233:SF84">
    <property type="entry name" value="FI23031P1"/>
    <property type="match status" value="1"/>
</dbReference>
<evidence type="ECO:0000256" key="4">
    <source>
        <dbReference type="ARBA" id="ARBA00022771"/>
    </source>
</evidence>
<dbReference type="GO" id="GO:0008270">
    <property type="term" value="F:zinc ion binding"/>
    <property type="evidence" value="ECO:0007669"/>
    <property type="project" value="UniProtKB-UniRule"/>
</dbReference>
<dbReference type="SMART" id="SM00355">
    <property type="entry name" value="ZnF_C2H2"/>
    <property type="match status" value="2"/>
</dbReference>
<feature type="binding site" evidence="11">
    <location>
        <position position="7"/>
    </location>
    <ligand>
        <name>Zn(2+)</name>
        <dbReference type="ChEBI" id="CHEBI:29105"/>
    </ligand>
</feature>
<accession>A0A5E4QJ02</accession>
<keyword evidence="6" id="KW-0805">Transcription regulation</keyword>
<evidence type="ECO:0000259" key="12">
    <source>
        <dbReference type="PROSITE" id="PS50157"/>
    </source>
</evidence>
<feature type="binding site" evidence="11">
    <location>
        <position position="53"/>
    </location>
    <ligand>
        <name>Zn(2+)</name>
        <dbReference type="ChEBI" id="CHEBI:29105"/>
    </ligand>
</feature>
<comment type="subcellular location">
    <subcellularLocation>
        <location evidence="1">Nucleus</location>
    </subcellularLocation>
</comment>
<keyword evidence="2 11" id="KW-0479">Metal-binding</keyword>
<dbReference type="SUPFAM" id="SSF57716">
    <property type="entry name" value="Glucocorticoid receptor-like (DNA-binding domain)"/>
    <property type="match status" value="1"/>
</dbReference>
<dbReference type="AlphaFoldDB" id="A0A5E4QJ02"/>
<feature type="binding site" evidence="11">
    <location>
        <position position="10"/>
    </location>
    <ligand>
        <name>Zn(2+)</name>
        <dbReference type="ChEBI" id="CHEBI:29105"/>
    </ligand>
</feature>
<sequence>MDIIMLCKICLEKTGNISILSKGDDGIQYNIKLIRVLKVKEEDILPSVVCEQCVSDLDIAYRFVQKYDASVQTLKCLNSSIHLYSDIQLKNEARCDIENESNELKSEELSDDHDYPNDFDNDLLSEFQSRTIFENNGEPVTQTHESVRKKVRKREGKNRVQCVICGLITLSPSALEIHMRKHTGERPFSCDLCHSRYSTKGALKRHLERASIHL</sequence>
<dbReference type="InterPro" id="IPR036236">
    <property type="entry name" value="Znf_C2H2_sf"/>
</dbReference>
<dbReference type="FunFam" id="3.30.160.60:FF:000446">
    <property type="entry name" value="Zinc finger protein"/>
    <property type="match status" value="1"/>
</dbReference>
<name>A0A5E4QJ02_9NEOP</name>
<dbReference type="PROSITE" id="PS51915">
    <property type="entry name" value="ZAD"/>
    <property type="match status" value="1"/>
</dbReference>
<dbReference type="PROSITE" id="PS50157">
    <property type="entry name" value="ZINC_FINGER_C2H2_2"/>
    <property type="match status" value="2"/>
</dbReference>
<keyword evidence="8" id="KW-0539">Nucleus</keyword>
<proteinExistence type="inferred from homology"/>
<keyword evidence="5 11" id="KW-0862">Zinc</keyword>
<keyword evidence="15" id="KW-1185">Reference proteome</keyword>
<evidence type="ECO:0000256" key="1">
    <source>
        <dbReference type="ARBA" id="ARBA00004123"/>
    </source>
</evidence>
<dbReference type="InterPro" id="IPR051565">
    <property type="entry name" value="Sal_C2H2-zinc-finger"/>
</dbReference>